<comment type="caution">
    <text evidence="1">The sequence shown here is derived from an EMBL/GenBank/DDBJ whole genome shotgun (WGS) entry which is preliminary data.</text>
</comment>
<evidence type="ECO:0008006" key="3">
    <source>
        <dbReference type="Google" id="ProtNLM"/>
    </source>
</evidence>
<keyword evidence="2" id="KW-1185">Reference proteome</keyword>
<protein>
    <recommendedName>
        <fullName evidence="3">PDZ domain-containing protein</fullName>
    </recommendedName>
</protein>
<dbReference type="EMBL" id="ABCS01000009">
    <property type="protein sequence ID" value="EDM80664.1"/>
    <property type="molecule type" value="Genomic_DNA"/>
</dbReference>
<name>A6G0L8_9BACT</name>
<reference evidence="1 2" key="1">
    <citation type="submission" date="2007-06" db="EMBL/GenBank/DDBJ databases">
        <authorList>
            <person name="Shimkets L."/>
            <person name="Ferriera S."/>
            <person name="Johnson J."/>
            <person name="Kravitz S."/>
            <person name="Beeson K."/>
            <person name="Sutton G."/>
            <person name="Rogers Y.-H."/>
            <person name="Friedman R."/>
            <person name="Frazier M."/>
            <person name="Venter J.C."/>
        </authorList>
    </citation>
    <scope>NUCLEOTIDE SEQUENCE [LARGE SCALE GENOMIC DNA]</scope>
    <source>
        <strain evidence="1 2">SIR-1</strain>
    </source>
</reference>
<dbReference type="InterPro" id="IPR036034">
    <property type="entry name" value="PDZ_sf"/>
</dbReference>
<dbReference type="Proteomes" id="UP000005801">
    <property type="component" value="Unassembled WGS sequence"/>
</dbReference>
<dbReference type="SUPFAM" id="SSF50156">
    <property type="entry name" value="PDZ domain-like"/>
    <property type="match status" value="1"/>
</dbReference>
<evidence type="ECO:0000313" key="1">
    <source>
        <dbReference type="EMBL" id="EDM80664.1"/>
    </source>
</evidence>
<organism evidence="1 2">
    <name type="scientific">Plesiocystis pacifica SIR-1</name>
    <dbReference type="NCBI Taxonomy" id="391625"/>
    <lineage>
        <taxon>Bacteria</taxon>
        <taxon>Pseudomonadati</taxon>
        <taxon>Myxococcota</taxon>
        <taxon>Polyangia</taxon>
        <taxon>Nannocystales</taxon>
        <taxon>Nannocystaceae</taxon>
        <taxon>Plesiocystis</taxon>
    </lineage>
</organism>
<gene>
    <name evidence="1" type="ORF">PPSIR1_37264</name>
</gene>
<proteinExistence type="predicted"/>
<accession>A6G0L8</accession>
<evidence type="ECO:0000313" key="2">
    <source>
        <dbReference type="Proteomes" id="UP000005801"/>
    </source>
</evidence>
<dbReference type="AlphaFoldDB" id="A6G0L8"/>
<sequence>MIDLEALEELKRDPTPLFQEKTHLGLVEDGRYRVTRMGPLGAAMGWEVGDVLITLNGYEIRGLDSFSNVLELIEGESEFQLNGMRGEEVMVLSYRVE</sequence>